<gene>
    <name evidence="1" type="ORF">SLITO_v1c09410</name>
</gene>
<dbReference type="OrthoDB" id="391210at2"/>
<dbReference type="KEGG" id="sll:SLITO_v1c09410"/>
<evidence type="ECO:0008006" key="3">
    <source>
        <dbReference type="Google" id="ProtNLM"/>
    </source>
</evidence>
<dbReference type="RefSeq" id="WP_075058637.1">
    <property type="nucleotide sequence ID" value="NZ_CP012357.1"/>
</dbReference>
<proteinExistence type="predicted"/>
<dbReference type="STRING" id="216942.SLITO_v1c09410"/>
<dbReference type="AlphaFoldDB" id="A0A0K1W369"/>
<dbReference type="Proteomes" id="UP000067476">
    <property type="component" value="Chromosome"/>
</dbReference>
<keyword evidence="2" id="KW-1185">Reference proteome</keyword>
<evidence type="ECO:0000313" key="1">
    <source>
        <dbReference type="EMBL" id="AKX34552.1"/>
    </source>
</evidence>
<organism evidence="1 2">
    <name type="scientific">Spiroplasma litorale</name>
    <dbReference type="NCBI Taxonomy" id="216942"/>
    <lineage>
        <taxon>Bacteria</taxon>
        <taxon>Bacillati</taxon>
        <taxon>Mycoplasmatota</taxon>
        <taxon>Mollicutes</taxon>
        <taxon>Entomoplasmatales</taxon>
        <taxon>Spiroplasmataceae</taxon>
        <taxon>Spiroplasma</taxon>
    </lineage>
</organism>
<dbReference type="PATRIC" id="fig|216942.3.peg.957"/>
<reference evidence="1 2" key="1">
    <citation type="journal article" date="2015" name="Genome Announc.">
        <title>Complete Genome Sequence of Spiroplasma litorale TN-1T (DSM 21781), a Bacterium Isolated from a Green-Eyed Horsefly (Tabanus nigrovittatus).</title>
        <authorList>
            <person name="Lo W.S."/>
            <person name="Lai Y.C."/>
            <person name="Lien Y.W."/>
            <person name="Wang T.H."/>
            <person name="Kuo C.H."/>
        </authorList>
    </citation>
    <scope>NUCLEOTIDE SEQUENCE [LARGE SCALE GENOMIC DNA]</scope>
    <source>
        <strain evidence="1 2">TN-1</strain>
    </source>
</reference>
<protein>
    <recommendedName>
        <fullName evidence="3">Lipoprotein</fullName>
    </recommendedName>
</protein>
<dbReference type="EMBL" id="CP012357">
    <property type="protein sequence ID" value="AKX34552.1"/>
    <property type="molecule type" value="Genomic_DNA"/>
</dbReference>
<accession>A0A0K1W369</accession>
<name>A0A0K1W369_9MOLU</name>
<dbReference type="PROSITE" id="PS51257">
    <property type="entry name" value="PROKAR_LIPOPROTEIN"/>
    <property type="match status" value="1"/>
</dbReference>
<sequence length="151" mass="17536">MKKILHFTLAITMAVLPNASIIGCSNNKKEDKVIDLNDVDFSSLTLEAGKEWSELKRNIKSKLYNIVNYDLKFGEDWFIDNFNNLVDKNNILKNNLPFKGSSKELKTKYYDVSQSNPEESYSYVCGFNIDFYLKFIIARFVPYTLYNDLSL</sequence>
<evidence type="ECO:0000313" key="2">
    <source>
        <dbReference type="Proteomes" id="UP000067476"/>
    </source>
</evidence>